<gene>
    <name evidence="2" type="ORF">CO088_00015</name>
</gene>
<dbReference type="Proteomes" id="UP000229236">
    <property type="component" value="Unassembled WGS sequence"/>
</dbReference>
<evidence type="ECO:0000313" key="2">
    <source>
        <dbReference type="EMBL" id="PJB84209.1"/>
    </source>
</evidence>
<organism evidence="2 3">
    <name type="scientific">Candidatus Yonathbacteria bacterium CG_4_9_14_0_8_um_filter_46_47</name>
    <dbReference type="NCBI Taxonomy" id="1975106"/>
    <lineage>
        <taxon>Bacteria</taxon>
        <taxon>Candidatus Yonathiibacteriota</taxon>
    </lineage>
</organism>
<comment type="caution">
    <text evidence="2">The sequence shown here is derived from an EMBL/GenBank/DDBJ whole genome shotgun (WGS) entry which is preliminary data.</text>
</comment>
<evidence type="ECO:0000313" key="3">
    <source>
        <dbReference type="Proteomes" id="UP000229236"/>
    </source>
</evidence>
<evidence type="ECO:0000259" key="1">
    <source>
        <dbReference type="Pfam" id="PF20586"/>
    </source>
</evidence>
<reference evidence="3" key="1">
    <citation type="submission" date="2017-09" db="EMBL/GenBank/DDBJ databases">
        <title>Depth-based differentiation of microbial function through sediment-hosted aquifers and enrichment of novel symbionts in the deep terrestrial subsurface.</title>
        <authorList>
            <person name="Probst A.J."/>
            <person name="Ladd B."/>
            <person name="Jarett J.K."/>
            <person name="Geller-Mcgrath D.E."/>
            <person name="Sieber C.M.K."/>
            <person name="Emerson J.B."/>
            <person name="Anantharaman K."/>
            <person name="Thomas B.C."/>
            <person name="Malmstrom R."/>
            <person name="Stieglmeier M."/>
            <person name="Klingl A."/>
            <person name="Woyke T."/>
            <person name="Ryan C.M."/>
            <person name="Banfield J.F."/>
        </authorList>
    </citation>
    <scope>NUCLEOTIDE SEQUENCE [LARGE SCALE GENOMIC DNA]</scope>
</reference>
<dbReference type="AlphaFoldDB" id="A0A2M8DAM1"/>
<sequence length="110" mass="12993">MGKEERTVLRKKKKDLTELIKKRKLIFGNLSSVYLPCGKPSCKCARGFLHGPMWRITWKEKDKRSAILYIQRNRLEQAKRGVSDYKEAKKLLKEIGLLNLSLFRKEEKKK</sequence>
<dbReference type="Pfam" id="PF20586">
    <property type="entry name" value="DUF6788"/>
    <property type="match status" value="1"/>
</dbReference>
<name>A0A2M8DAM1_9BACT</name>
<accession>A0A2M8DAM1</accession>
<protein>
    <recommendedName>
        <fullName evidence="1">DUF6788 domain-containing protein</fullName>
    </recommendedName>
</protein>
<feature type="domain" description="DUF6788" evidence="1">
    <location>
        <begin position="16"/>
        <end position="64"/>
    </location>
</feature>
<proteinExistence type="predicted"/>
<dbReference type="InterPro" id="IPR046738">
    <property type="entry name" value="DUF6788"/>
</dbReference>
<dbReference type="EMBL" id="PFTM01000001">
    <property type="protein sequence ID" value="PJB84209.1"/>
    <property type="molecule type" value="Genomic_DNA"/>
</dbReference>